<feature type="region of interest" description="Disordered" evidence="7">
    <location>
        <begin position="303"/>
        <end position="428"/>
    </location>
</feature>
<evidence type="ECO:0000256" key="2">
    <source>
        <dbReference type="ARBA" id="ARBA00023015"/>
    </source>
</evidence>
<dbReference type="Ensembl" id="ENSCMIT00000030502.1">
    <property type="protein sequence ID" value="ENSCMIP00000030036.1"/>
    <property type="gene ID" value="ENSCMIG00000012956.1"/>
</dbReference>
<dbReference type="AlphaFoldDB" id="A0A4W3IRA5"/>
<evidence type="ECO:0000256" key="4">
    <source>
        <dbReference type="ARBA" id="ARBA00023163"/>
    </source>
</evidence>
<dbReference type="InterPro" id="IPR030456">
    <property type="entry name" value="TF_fork_head_CS_2"/>
</dbReference>
<dbReference type="PROSITE" id="PS00657">
    <property type="entry name" value="FORK_HEAD_1"/>
    <property type="match status" value="1"/>
</dbReference>
<dbReference type="InParanoid" id="A0A4W3IRA5"/>
<dbReference type="GO" id="GO:0009653">
    <property type="term" value="P:anatomical structure morphogenesis"/>
    <property type="evidence" value="ECO:0007669"/>
    <property type="project" value="TreeGrafter"/>
</dbReference>
<comment type="subcellular location">
    <subcellularLocation>
        <location evidence="1 6">Nucleus</location>
    </subcellularLocation>
</comment>
<proteinExistence type="predicted"/>
<name>A0A4W3IRA5_CALMI</name>
<evidence type="ECO:0000256" key="3">
    <source>
        <dbReference type="ARBA" id="ARBA00023125"/>
    </source>
</evidence>
<dbReference type="GO" id="GO:0000981">
    <property type="term" value="F:DNA-binding transcription factor activity, RNA polymerase II-specific"/>
    <property type="evidence" value="ECO:0007669"/>
    <property type="project" value="TreeGrafter"/>
</dbReference>
<dbReference type="InterPro" id="IPR050211">
    <property type="entry name" value="FOX_domain-containing"/>
</dbReference>
<dbReference type="GO" id="GO:0030154">
    <property type="term" value="P:cell differentiation"/>
    <property type="evidence" value="ECO:0007669"/>
    <property type="project" value="TreeGrafter"/>
</dbReference>
<dbReference type="PROSITE" id="PS00658">
    <property type="entry name" value="FORK_HEAD_2"/>
    <property type="match status" value="1"/>
</dbReference>
<keyword evidence="5 6" id="KW-0539">Nucleus</keyword>
<keyword evidence="2" id="KW-0805">Transcription regulation</keyword>
<reference evidence="10" key="3">
    <citation type="journal article" date="2014" name="Nature">
        <title>Elephant shark genome provides unique insights into gnathostome evolution.</title>
        <authorList>
            <consortium name="International Elephant Shark Genome Sequencing Consortium"/>
            <person name="Venkatesh B."/>
            <person name="Lee A.P."/>
            <person name="Ravi V."/>
            <person name="Maurya A.K."/>
            <person name="Lian M.M."/>
            <person name="Swann J.B."/>
            <person name="Ohta Y."/>
            <person name="Flajnik M.F."/>
            <person name="Sutoh Y."/>
            <person name="Kasahara M."/>
            <person name="Hoon S."/>
            <person name="Gangu V."/>
            <person name="Roy S.W."/>
            <person name="Irimia M."/>
            <person name="Korzh V."/>
            <person name="Kondrychyn I."/>
            <person name="Lim Z.W."/>
            <person name="Tay B.H."/>
            <person name="Tohari S."/>
            <person name="Kong K.W."/>
            <person name="Ho S."/>
            <person name="Lorente-Galdos B."/>
            <person name="Quilez J."/>
            <person name="Marques-Bonet T."/>
            <person name="Raney B.J."/>
            <person name="Ingham P.W."/>
            <person name="Tay A."/>
            <person name="Hillier L.W."/>
            <person name="Minx P."/>
            <person name="Boehm T."/>
            <person name="Wilson R.K."/>
            <person name="Brenner S."/>
            <person name="Warren W.C."/>
        </authorList>
    </citation>
    <scope>NUCLEOTIDE SEQUENCE [LARGE SCALE GENOMIC DNA]</scope>
</reference>
<reference evidence="9" key="4">
    <citation type="submission" date="2025-08" db="UniProtKB">
        <authorList>
            <consortium name="Ensembl"/>
        </authorList>
    </citation>
    <scope>IDENTIFICATION</scope>
</reference>
<dbReference type="Proteomes" id="UP000314986">
    <property type="component" value="Unassembled WGS sequence"/>
</dbReference>
<feature type="domain" description="Fork-head" evidence="8">
    <location>
        <begin position="56"/>
        <end position="150"/>
    </location>
</feature>
<dbReference type="InterPro" id="IPR001766">
    <property type="entry name" value="Fork_head_dom"/>
</dbReference>
<feature type="compositionally biased region" description="Basic and acidic residues" evidence="7">
    <location>
        <begin position="159"/>
        <end position="173"/>
    </location>
</feature>
<reference evidence="10" key="1">
    <citation type="journal article" date="2006" name="Science">
        <title>Ancient noncoding elements conserved in the human genome.</title>
        <authorList>
            <person name="Venkatesh B."/>
            <person name="Kirkness E.F."/>
            <person name="Loh Y.H."/>
            <person name="Halpern A.L."/>
            <person name="Lee A.P."/>
            <person name="Johnson J."/>
            <person name="Dandona N."/>
            <person name="Viswanathan L.D."/>
            <person name="Tay A."/>
            <person name="Venter J.C."/>
            <person name="Strausberg R.L."/>
            <person name="Brenner S."/>
        </authorList>
    </citation>
    <scope>NUCLEOTIDE SEQUENCE [LARGE SCALE GENOMIC DNA]</scope>
</reference>
<evidence type="ECO:0000313" key="9">
    <source>
        <dbReference type="Ensembl" id="ENSCMIP00000030036.1"/>
    </source>
</evidence>
<dbReference type="GO" id="GO:0005634">
    <property type="term" value="C:nucleus"/>
    <property type="evidence" value="ECO:0007669"/>
    <property type="project" value="UniProtKB-SubCell"/>
</dbReference>
<feature type="compositionally biased region" description="Low complexity" evidence="7">
    <location>
        <begin position="397"/>
        <end position="410"/>
    </location>
</feature>
<dbReference type="PRINTS" id="PR00053">
    <property type="entry name" value="FORKHEAD"/>
</dbReference>
<accession>A0A4W3IRA5</accession>
<feature type="compositionally biased region" description="Low complexity" evidence="7">
    <location>
        <begin position="360"/>
        <end position="379"/>
    </location>
</feature>
<feature type="DNA-binding region" description="Fork-head" evidence="6">
    <location>
        <begin position="56"/>
        <end position="150"/>
    </location>
</feature>
<reference evidence="9" key="5">
    <citation type="submission" date="2025-09" db="UniProtKB">
        <authorList>
            <consortium name="Ensembl"/>
        </authorList>
    </citation>
    <scope>IDENTIFICATION</scope>
</reference>
<dbReference type="SMART" id="SM00339">
    <property type="entry name" value="FH"/>
    <property type="match status" value="1"/>
</dbReference>
<dbReference type="STRING" id="7868.ENSCMIP00000030036"/>
<dbReference type="PANTHER" id="PTHR11829:SF204">
    <property type="entry name" value="FORKHEAD BOX PROTEIN L1"/>
    <property type="match status" value="1"/>
</dbReference>
<dbReference type="CDD" id="cd20027">
    <property type="entry name" value="FH_FOXL1"/>
    <property type="match status" value="1"/>
</dbReference>
<evidence type="ECO:0000313" key="10">
    <source>
        <dbReference type="Proteomes" id="UP000314986"/>
    </source>
</evidence>
<dbReference type="GeneTree" id="ENSGT00940000162251"/>
<dbReference type="PANTHER" id="PTHR11829">
    <property type="entry name" value="FORKHEAD BOX PROTEIN"/>
    <property type="match status" value="1"/>
</dbReference>
<dbReference type="Pfam" id="PF00250">
    <property type="entry name" value="Forkhead"/>
    <property type="match status" value="1"/>
</dbReference>
<dbReference type="InterPro" id="IPR036390">
    <property type="entry name" value="WH_DNA-bd_sf"/>
</dbReference>
<evidence type="ECO:0000256" key="1">
    <source>
        <dbReference type="ARBA" id="ARBA00004123"/>
    </source>
</evidence>
<dbReference type="Gene3D" id="1.10.10.10">
    <property type="entry name" value="Winged helix-like DNA-binding domain superfamily/Winged helix DNA-binding domain"/>
    <property type="match status" value="1"/>
</dbReference>
<dbReference type="GO" id="GO:0000978">
    <property type="term" value="F:RNA polymerase II cis-regulatory region sequence-specific DNA binding"/>
    <property type="evidence" value="ECO:0007669"/>
    <property type="project" value="TreeGrafter"/>
</dbReference>
<organism evidence="9 10">
    <name type="scientific">Callorhinchus milii</name>
    <name type="common">Ghost shark</name>
    <dbReference type="NCBI Taxonomy" id="7868"/>
    <lineage>
        <taxon>Eukaryota</taxon>
        <taxon>Metazoa</taxon>
        <taxon>Chordata</taxon>
        <taxon>Craniata</taxon>
        <taxon>Vertebrata</taxon>
        <taxon>Chondrichthyes</taxon>
        <taxon>Holocephali</taxon>
        <taxon>Chimaeriformes</taxon>
        <taxon>Callorhinchidae</taxon>
        <taxon>Callorhinchus</taxon>
    </lineage>
</organism>
<dbReference type="InterPro" id="IPR036388">
    <property type="entry name" value="WH-like_DNA-bd_sf"/>
</dbReference>
<keyword evidence="3 6" id="KW-0238">DNA-binding</keyword>
<evidence type="ECO:0000256" key="5">
    <source>
        <dbReference type="ARBA" id="ARBA00023242"/>
    </source>
</evidence>
<feature type="compositionally biased region" description="Basic and acidic residues" evidence="7">
    <location>
        <begin position="215"/>
        <end position="226"/>
    </location>
</feature>
<dbReference type="InterPro" id="IPR047514">
    <property type="entry name" value="FH_FOXL1"/>
</dbReference>
<dbReference type="SUPFAM" id="SSF46785">
    <property type="entry name" value="Winged helix' DNA-binding domain"/>
    <property type="match status" value="1"/>
</dbReference>
<dbReference type="PROSITE" id="PS50039">
    <property type="entry name" value="FORK_HEAD_3"/>
    <property type="match status" value="1"/>
</dbReference>
<evidence type="ECO:0000256" key="7">
    <source>
        <dbReference type="SAM" id="MobiDB-lite"/>
    </source>
</evidence>
<keyword evidence="10" id="KW-1185">Reference proteome</keyword>
<feature type="region of interest" description="Disordered" evidence="7">
    <location>
        <begin position="144"/>
        <end position="249"/>
    </location>
</feature>
<evidence type="ECO:0000256" key="6">
    <source>
        <dbReference type="PROSITE-ProRule" id="PRU00089"/>
    </source>
</evidence>
<reference evidence="10" key="2">
    <citation type="journal article" date="2007" name="PLoS Biol.">
        <title>Survey sequencing and comparative analysis of the elephant shark (Callorhinchus milii) genome.</title>
        <authorList>
            <person name="Venkatesh B."/>
            <person name="Kirkness E.F."/>
            <person name="Loh Y.H."/>
            <person name="Halpern A.L."/>
            <person name="Lee A.P."/>
            <person name="Johnson J."/>
            <person name="Dandona N."/>
            <person name="Viswanathan L.D."/>
            <person name="Tay A."/>
            <person name="Venter J.C."/>
            <person name="Strausberg R.L."/>
            <person name="Brenner S."/>
        </authorList>
    </citation>
    <scope>NUCLEOTIDE SEQUENCE [LARGE SCALE GENOMIC DNA]</scope>
</reference>
<dbReference type="FunFam" id="1.10.10.10:FF:000016">
    <property type="entry name" value="Forkhead box protein I1"/>
    <property type="match status" value="1"/>
</dbReference>
<sequence>MNHIYSDHLQQFRGQRPAMCLSTGPGVFLYGGGTAMFPSLGFGANSVIARHEPPQKPPYSYIALIAMAIKSAHEQKVTLNGIYQYIMERFPFYHDNKQGWQNSIRHNLSLNDCFVKVSREKGKPGKGSYWTLDPRCVDMFENGNYRRRKRRGKGPGPQDLREAKRNSRMDSHQKGASGHLAGNPSPKAEADLGLKPPPNSPDSGGLSRAGIPPDNVDRAGRRRGGDEENLGGYQPVVVPSGAEGKSDQTLRGGDLAFLCPPTVGSNAKAVTLPPAQCAVWSSPPPSGRSLVVPTPLAMVASAESEFQADPNPDRGASNCPSTEVSEGGTVPPTPGAVARGEAASNGSPSPRITGSGSGTEGSQTLPSEQSSQSQSQSQSGRGKAESNHNSHPERFRSFSIESILSKSSHSAQDDKPTEHSTPTLHLEGLPNRCFGNSLLATSKVCTAFNTSLTFDTHQIPDRSVSAARRGKRGKHWVYAGKKTSVLLMPSDCCSQQTGRKTLWTKLI</sequence>
<protein>
    <recommendedName>
        <fullName evidence="8">Fork-head domain-containing protein</fullName>
    </recommendedName>
</protein>
<evidence type="ECO:0000259" key="8">
    <source>
        <dbReference type="PROSITE" id="PS50039"/>
    </source>
</evidence>
<dbReference type="InterPro" id="IPR018122">
    <property type="entry name" value="TF_fork_head_CS_1"/>
</dbReference>
<keyword evidence="4" id="KW-0804">Transcription</keyword>
<feature type="compositionally biased region" description="Basic and acidic residues" evidence="7">
    <location>
        <begin position="382"/>
        <end position="396"/>
    </location>
</feature>